<dbReference type="AlphaFoldDB" id="A0A0F9TD53"/>
<dbReference type="EMBL" id="LAZR01000284">
    <property type="protein sequence ID" value="KKN77134.1"/>
    <property type="molecule type" value="Genomic_DNA"/>
</dbReference>
<proteinExistence type="predicted"/>
<organism evidence="2">
    <name type="scientific">marine sediment metagenome</name>
    <dbReference type="NCBI Taxonomy" id="412755"/>
    <lineage>
        <taxon>unclassified sequences</taxon>
        <taxon>metagenomes</taxon>
        <taxon>ecological metagenomes</taxon>
    </lineage>
</organism>
<keyword evidence="1" id="KW-1133">Transmembrane helix</keyword>
<comment type="caution">
    <text evidence="2">The sequence shown here is derived from an EMBL/GenBank/DDBJ whole genome shotgun (WGS) entry which is preliminary data.</text>
</comment>
<reference evidence="2" key="1">
    <citation type="journal article" date="2015" name="Nature">
        <title>Complex archaea that bridge the gap between prokaryotes and eukaryotes.</title>
        <authorList>
            <person name="Spang A."/>
            <person name="Saw J.H."/>
            <person name="Jorgensen S.L."/>
            <person name="Zaremba-Niedzwiedzka K."/>
            <person name="Martijn J."/>
            <person name="Lind A.E."/>
            <person name="van Eijk R."/>
            <person name="Schleper C."/>
            <person name="Guy L."/>
            <person name="Ettema T.J."/>
        </authorList>
    </citation>
    <scope>NUCLEOTIDE SEQUENCE</scope>
</reference>
<feature type="transmembrane region" description="Helical" evidence="1">
    <location>
        <begin position="7"/>
        <end position="27"/>
    </location>
</feature>
<gene>
    <name evidence="2" type="ORF">LCGC14_0363300</name>
</gene>
<evidence type="ECO:0000313" key="2">
    <source>
        <dbReference type="EMBL" id="KKN77134.1"/>
    </source>
</evidence>
<keyword evidence="1" id="KW-0472">Membrane</keyword>
<name>A0A0F9TD53_9ZZZZ</name>
<evidence type="ECO:0000256" key="1">
    <source>
        <dbReference type="SAM" id="Phobius"/>
    </source>
</evidence>
<sequence>MLEHKRIIISSLIAVPLIIILLIILSAPKGTSKSPVYNIIENCSEEPKMCEEDQDHFILGQFGDQAVHVKVVGTIYRNVGNVTIYASCYDDLGHGLESNASLVIYDKDNATYLNWTNMSTFSGYNHKYIGAVPNETGNYFVVVNCTSGSDWGLGYSEFQVPDWLQTLLNTSNQSEENVETLINITNTTQDWVGKMMEYWGILTYTCLDIENDAPTTADRGGTWGIRSLVTDEYGTTQTGSDVACNISTSFWGEDIMTYSVITEKFTYYNYLNSSGILAYNVTCEEIGENAQNIC</sequence>
<protein>
    <submittedName>
        <fullName evidence="2">Uncharacterized protein</fullName>
    </submittedName>
</protein>
<keyword evidence="1" id="KW-0812">Transmembrane</keyword>
<accession>A0A0F9TD53</accession>